<evidence type="ECO:0000256" key="1">
    <source>
        <dbReference type="ARBA" id="ARBA00003195"/>
    </source>
</evidence>
<comment type="similarity">
    <text evidence="3">Belongs to the complex I NDUFB11 subunit family.</text>
</comment>
<feature type="transmembrane region" description="Helical" evidence="17">
    <location>
        <begin position="74"/>
        <end position="93"/>
    </location>
</feature>
<keyword evidence="10" id="KW-0249">Electron transport</keyword>
<evidence type="ECO:0000256" key="5">
    <source>
        <dbReference type="ARBA" id="ARBA00022448"/>
    </source>
</evidence>
<evidence type="ECO:0000256" key="17">
    <source>
        <dbReference type="SAM" id="Phobius"/>
    </source>
</evidence>
<dbReference type="STRING" id="597456.A0A0L7QXD1"/>
<keyword evidence="6" id="KW-0679">Respiratory chain</keyword>
<proteinExistence type="inferred from homology"/>
<comment type="function">
    <text evidence="1">Accessory subunit of the mitochondrial membrane respiratory chain NADH dehydrogenase (Complex I), that is believed not to be involved in catalysis. Complex I functions in the transfer of electrons from NADH to the respiratory chain. The immediate electron acceptor for the enzyme is believed to be ubiquinone.</text>
</comment>
<evidence type="ECO:0000256" key="12">
    <source>
        <dbReference type="ARBA" id="ARBA00023128"/>
    </source>
</evidence>
<evidence type="ECO:0000313" key="18">
    <source>
        <dbReference type="EMBL" id="KOC63265.1"/>
    </source>
</evidence>
<keyword evidence="13 17" id="KW-0472">Membrane</keyword>
<reference evidence="18 19" key="1">
    <citation type="submission" date="2015-07" db="EMBL/GenBank/DDBJ databases">
        <title>The genome of Habropoda laboriosa.</title>
        <authorList>
            <person name="Pan H."/>
            <person name="Kapheim K."/>
        </authorList>
    </citation>
    <scope>NUCLEOTIDE SEQUENCE [LARGE SCALE GENOMIC DNA]</scope>
    <source>
        <strain evidence="18">0110345459</strain>
    </source>
</reference>
<gene>
    <name evidence="18" type="ORF">WH47_02774</name>
</gene>
<comment type="subunit">
    <text evidence="16">Complex I is composed of 45 different subunits. Interacts with BCAP31.</text>
</comment>
<evidence type="ECO:0000313" key="19">
    <source>
        <dbReference type="Proteomes" id="UP000053825"/>
    </source>
</evidence>
<evidence type="ECO:0000256" key="3">
    <source>
        <dbReference type="ARBA" id="ARBA00008915"/>
    </source>
</evidence>
<keyword evidence="19" id="KW-1185">Reference proteome</keyword>
<comment type="subcellular location">
    <subcellularLocation>
        <location evidence="2">Mitochondrion inner membrane</location>
        <topology evidence="2">Single-pass membrane protein</topology>
    </subcellularLocation>
</comment>
<dbReference type="OrthoDB" id="5917019at2759"/>
<keyword evidence="5" id="KW-0813">Transport</keyword>
<evidence type="ECO:0000256" key="11">
    <source>
        <dbReference type="ARBA" id="ARBA00022989"/>
    </source>
</evidence>
<evidence type="ECO:0000256" key="16">
    <source>
        <dbReference type="ARBA" id="ARBA00046528"/>
    </source>
</evidence>
<keyword evidence="9" id="KW-0809">Transit peptide</keyword>
<evidence type="ECO:0000256" key="6">
    <source>
        <dbReference type="ARBA" id="ARBA00022660"/>
    </source>
</evidence>
<evidence type="ECO:0000256" key="2">
    <source>
        <dbReference type="ARBA" id="ARBA00004434"/>
    </source>
</evidence>
<dbReference type="Proteomes" id="UP000053825">
    <property type="component" value="Unassembled WGS sequence"/>
</dbReference>
<dbReference type="PANTHER" id="PTHR13327">
    <property type="entry name" value="NADH-UBIQUINONE OXIDOREDUCTASE ESSS SUBUNIT, MITOCHONDRIAL PRECURSOR"/>
    <property type="match status" value="1"/>
</dbReference>
<dbReference type="EMBL" id="KQ414705">
    <property type="protein sequence ID" value="KOC63265.1"/>
    <property type="molecule type" value="Genomic_DNA"/>
</dbReference>
<dbReference type="Pfam" id="PF10183">
    <property type="entry name" value="ESSS"/>
    <property type="match status" value="1"/>
</dbReference>
<evidence type="ECO:0000256" key="4">
    <source>
        <dbReference type="ARBA" id="ARBA00018632"/>
    </source>
</evidence>
<organism evidence="18 19">
    <name type="scientific">Habropoda laboriosa</name>
    <dbReference type="NCBI Taxonomy" id="597456"/>
    <lineage>
        <taxon>Eukaryota</taxon>
        <taxon>Metazoa</taxon>
        <taxon>Ecdysozoa</taxon>
        <taxon>Arthropoda</taxon>
        <taxon>Hexapoda</taxon>
        <taxon>Insecta</taxon>
        <taxon>Pterygota</taxon>
        <taxon>Neoptera</taxon>
        <taxon>Endopterygota</taxon>
        <taxon>Hymenoptera</taxon>
        <taxon>Apocrita</taxon>
        <taxon>Aculeata</taxon>
        <taxon>Apoidea</taxon>
        <taxon>Anthophila</taxon>
        <taxon>Apidae</taxon>
        <taxon>Habropoda</taxon>
    </lineage>
</organism>
<keyword evidence="12" id="KW-0496">Mitochondrion</keyword>
<accession>A0A0L7QXD1</accession>
<keyword evidence="7 17" id="KW-0812">Transmembrane</keyword>
<evidence type="ECO:0000256" key="15">
    <source>
        <dbReference type="ARBA" id="ARBA00031387"/>
    </source>
</evidence>
<dbReference type="InterPro" id="IPR019329">
    <property type="entry name" value="NADH_UbQ_OxRdtase_ESSS_su"/>
</dbReference>
<dbReference type="AlphaFoldDB" id="A0A0L7QXD1"/>
<evidence type="ECO:0000256" key="10">
    <source>
        <dbReference type="ARBA" id="ARBA00022982"/>
    </source>
</evidence>
<dbReference type="PANTHER" id="PTHR13327:SF0">
    <property type="entry name" value="NADH DEHYDROGENASE [UBIQUINONE] 1 BETA SUBCOMPLEX SUBUNIT 11, MITOCHONDRIAL"/>
    <property type="match status" value="1"/>
</dbReference>
<dbReference type="GO" id="GO:0005743">
    <property type="term" value="C:mitochondrial inner membrane"/>
    <property type="evidence" value="ECO:0007669"/>
    <property type="project" value="UniProtKB-SubCell"/>
</dbReference>
<protein>
    <recommendedName>
        <fullName evidence="4">NADH dehydrogenase [ubiquinone] 1 beta subcomplex subunit 11, mitochondrial</fullName>
    </recommendedName>
    <alternativeName>
        <fullName evidence="15">Complex I-ESSS</fullName>
    </alternativeName>
    <alternativeName>
        <fullName evidence="14">NADH-ubiquinone oxidoreductase ESSS subunit</fullName>
    </alternativeName>
</protein>
<evidence type="ECO:0000256" key="13">
    <source>
        <dbReference type="ARBA" id="ARBA00023136"/>
    </source>
</evidence>
<evidence type="ECO:0000256" key="14">
    <source>
        <dbReference type="ARBA" id="ARBA00030753"/>
    </source>
</evidence>
<keyword evidence="18" id="KW-0830">Ubiquinone</keyword>
<keyword evidence="11 17" id="KW-1133">Transmembrane helix</keyword>
<keyword evidence="8" id="KW-0999">Mitochondrion inner membrane</keyword>
<name>A0A0L7QXD1_9HYME</name>
<evidence type="ECO:0000256" key="9">
    <source>
        <dbReference type="ARBA" id="ARBA00022946"/>
    </source>
</evidence>
<evidence type="ECO:0000256" key="7">
    <source>
        <dbReference type="ARBA" id="ARBA00022692"/>
    </source>
</evidence>
<sequence length="146" mass="16959">MSTLLRLVHSQASKSRVSFLKSRDVKIFNTAYRSDSSKVQKSDQVPVYEVKQSWISYGFNYNDKKMDRHFMHHTFFITISICLVFGSLIVGYAPDPLLKDWALREAYLQLRYREENGLPHIDPNLIDPSKFTLPSDEELGDTEIII</sequence>
<evidence type="ECO:0000256" key="8">
    <source>
        <dbReference type="ARBA" id="ARBA00022792"/>
    </source>
</evidence>